<accession>A0A8J2ZQW4</accession>
<name>A0A8J2ZQW4_9BACI</name>
<reference evidence="2" key="1">
    <citation type="journal article" date="2014" name="Int. J. Syst. Evol. Microbiol.">
        <title>Complete genome sequence of Corynebacterium casei LMG S-19264T (=DSM 44701T), isolated from a smear-ripened cheese.</title>
        <authorList>
            <consortium name="US DOE Joint Genome Institute (JGI-PGF)"/>
            <person name="Walter F."/>
            <person name="Albersmeier A."/>
            <person name="Kalinowski J."/>
            <person name="Ruckert C."/>
        </authorList>
    </citation>
    <scope>NUCLEOTIDE SEQUENCE</scope>
    <source>
        <strain evidence="2">CGMCC 1.12360</strain>
    </source>
</reference>
<comment type="caution">
    <text evidence="2">The sequence shown here is derived from an EMBL/GenBank/DDBJ whole genome shotgun (WGS) entry which is preliminary data.</text>
</comment>
<sequence length="318" mass="37383">MIVKSSDYAIEIRKLEALERRLPDYHPNIDYIRRTLSRKKAGMEGEQEIHYPLSLLDENKYYILHNLRLADQNGYFQMDTLLLNEKFILILEVKNWQGKIIFGENGQVIREYQNQEEGFPNPISQAKTQQYRLQRWLYRSGITPLPPIEYFVVLISSSTILKTSSPDVKISNKIIYNHDLFNKILEIDQTFVSAQRMKEVQNVAEKLKQSHVPLKENILEQYGFHISDLIKGVFCPKCHFNPMVRRKKKWFCERCKYLSTDAHVEALDDYSLLVGSKITNREARDFLQIESPHVTRRLLKRGLIFTGNTKARTYLLSP</sequence>
<dbReference type="AlphaFoldDB" id="A0A8J2ZQW4"/>
<proteinExistence type="predicted"/>
<evidence type="ECO:0000313" key="2">
    <source>
        <dbReference type="EMBL" id="GGH70986.1"/>
    </source>
</evidence>
<evidence type="ECO:0000313" key="3">
    <source>
        <dbReference type="Proteomes" id="UP000602050"/>
    </source>
</evidence>
<organism evidence="2 3">
    <name type="scientific">Compostibacillus humi</name>
    <dbReference type="NCBI Taxonomy" id="1245525"/>
    <lineage>
        <taxon>Bacteria</taxon>
        <taxon>Bacillati</taxon>
        <taxon>Bacillota</taxon>
        <taxon>Bacilli</taxon>
        <taxon>Bacillales</taxon>
        <taxon>Bacillaceae</taxon>
        <taxon>Compostibacillus</taxon>
    </lineage>
</organism>
<reference evidence="2" key="2">
    <citation type="submission" date="2020-09" db="EMBL/GenBank/DDBJ databases">
        <authorList>
            <person name="Sun Q."/>
            <person name="Zhou Y."/>
        </authorList>
    </citation>
    <scope>NUCLEOTIDE SEQUENCE</scope>
    <source>
        <strain evidence="2">CGMCC 1.12360</strain>
    </source>
</reference>
<dbReference type="Proteomes" id="UP000602050">
    <property type="component" value="Unassembled WGS sequence"/>
</dbReference>
<dbReference type="RefSeq" id="WP_188390940.1">
    <property type="nucleotide sequence ID" value="NZ_BMEV01000008.1"/>
</dbReference>
<dbReference type="InterPro" id="IPR011528">
    <property type="entry name" value="NERD"/>
</dbReference>
<protein>
    <recommendedName>
        <fullName evidence="1">NERD domain-containing protein</fullName>
    </recommendedName>
</protein>
<dbReference type="Pfam" id="PF08378">
    <property type="entry name" value="NERD"/>
    <property type="match status" value="1"/>
</dbReference>
<dbReference type="EMBL" id="BMEV01000008">
    <property type="protein sequence ID" value="GGH70986.1"/>
    <property type="molecule type" value="Genomic_DNA"/>
</dbReference>
<gene>
    <name evidence="2" type="ORF">GCM10010978_06460</name>
</gene>
<feature type="domain" description="NERD" evidence="1">
    <location>
        <begin position="41"/>
        <end position="156"/>
    </location>
</feature>
<keyword evidence="3" id="KW-1185">Reference proteome</keyword>
<evidence type="ECO:0000259" key="1">
    <source>
        <dbReference type="PROSITE" id="PS50965"/>
    </source>
</evidence>
<dbReference type="PROSITE" id="PS50965">
    <property type="entry name" value="NERD"/>
    <property type="match status" value="1"/>
</dbReference>